<gene>
    <name evidence="2" type="ORF">CODIS_06830</name>
</gene>
<organism evidence="2 3">
    <name type="scientific">Candidatus Thiodiazotropha endolucinida</name>
    <dbReference type="NCBI Taxonomy" id="1655433"/>
    <lineage>
        <taxon>Bacteria</taxon>
        <taxon>Pseudomonadati</taxon>
        <taxon>Pseudomonadota</taxon>
        <taxon>Gammaproteobacteria</taxon>
        <taxon>Chromatiales</taxon>
        <taxon>Sedimenticolaceae</taxon>
        <taxon>Candidatus Thiodiazotropha</taxon>
    </lineage>
</organism>
<accession>A0A7Z0VPS9</accession>
<evidence type="ECO:0000313" key="3">
    <source>
        <dbReference type="Proteomes" id="UP000094769"/>
    </source>
</evidence>
<name>A0A7Z0VPS9_9GAMM</name>
<dbReference type="EMBL" id="MARB01000003">
    <property type="protein sequence ID" value="ODJ89071.1"/>
    <property type="molecule type" value="Genomic_DNA"/>
</dbReference>
<reference evidence="2 3" key="1">
    <citation type="submission" date="2016-06" db="EMBL/GenBank/DDBJ databases">
        <title>Genome sequence of endosymbiont of Candidatus Endolucinida thiodiazotropha.</title>
        <authorList>
            <person name="Poehlein A."/>
            <person name="Koenig S."/>
            <person name="Heiden S.E."/>
            <person name="Thuermer A."/>
            <person name="Voget S."/>
            <person name="Daniel R."/>
            <person name="Markert S."/>
            <person name="Gros O."/>
            <person name="Schweder T."/>
        </authorList>
    </citation>
    <scope>NUCLEOTIDE SEQUENCE [LARGE SCALE GENOMIC DNA]</scope>
    <source>
        <strain evidence="2 3">COS</strain>
    </source>
</reference>
<proteinExistence type="predicted"/>
<feature type="signal peptide" evidence="1">
    <location>
        <begin position="1"/>
        <end position="23"/>
    </location>
</feature>
<keyword evidence="3" id="KW-1185">Reference proteome</keyword>
<comment type="caution">
    <text evidence="2">The sequence shown here is derived from an EMBL/GenBank/DDBJ whole genome shotgun (WGS) entry which is preliminary data.</text>
</comment>
<evidence type="ECO:0000256" key="1">
    <source>
        <dbReference type="SAM" id="SignalP"/>
    </source>
</evidence>
<dbReference type="RefSeq" id="WP_069121303.1">
    <property type="nucleotide sequence ID" value="NZ_MARB01000003.1"/>
</dbReference>
<feature type="chain" id="PRO_5031537924" evidence="1">
    <location>
        <begin position="24"/>
        <end position="101"/>
    </location>
</feature>
<protein>
    <submittedName>
        <fullName evidence="2">Uncharacterized protein</fullName>
    </submittedName>
</protein>
<dbReference type="Proteomes" id="UP000094769">
    <property type="component" value="Unassembled WGS sequence"/>
</dbReference>
<keyword evidence="1" id="KW-0732">Signal</keyword>
<evidence type="ECO:0000313" key="2">
    <source>
        <dbReference type="EMBL" id="ODJ89071.1"/>
    </source>
</evidence>
<dbReference type="AlphaFoldDB" id="A0A7Z0VPS9"/>
<sequence>MIALKHLGAASAALILYAGLSFATSITESDSTQPRGSEPGFNANGQVLDPIIDDFRNPARFPGIFHDDWAGSIMAHATRDPSFYAALNVANRDYINLLEKC</sequence>